<dbReference type="eggNOG" id="COG1737">
    <property type="taxonomic scope" value="Bacteria"/>
</dbReference>
<sequence length="272" mass="31528">MKGGTGMYNLTIILLSTINSELINSNNYRIAKYILENMRALEDISITELAKECYVSNSSISRFCRDIGLRDYNELKSQIAKYQPAHQYAKNKFYYQSYQKEVPGQSFVEGVIENLQLLKRTINEKDIYKLVTDIANYSNVAAFGYMQSQSVAQNLQYDLQTCHKFIHTSMKYSDQIEYINNADSSNLIIILSESGTYFKRAFERKTLFRNTNDKPKIYLITCNSDIEIPYVDYYIRYESINDYASHPYSLAAITGMICTCYAERYLEAPEPI</sequence>
<evidence type="ECO:0000259" key="1">
    <source>
        <dbReference type="PROSITE" id="PS51071"/>
    </source>
</evidence>
<dbReference type="PANTHER" id="PTHR30514">
    <property type="entry name" value="GLUCOKINASE"/>
    <property type="match status" value="1"/>
</dbReference>
<evidence type="ECO:0000313" key="2">
    <source>
        <dbReference type="EMBL" id="EDS19717.1"/>
    </source>
</evidence>
<dbReference type="PROSITE" id="PS51071">
    <property type="entry name" value="HTH_RPIR"/>
    <property type="match status" value="1"/>
</dbReference>
<dbReference type="InterPro" id="IPR047640">
    <property type="entry name" value="RpiR-like"/>
</dbReference>
<gene>
    <name evidence="2" type="ORF">CLORAM_00592</name>
</gene>
<dbReference type="InterPro" id="IPR000281">
    <property type="entry name" value="HTH_RpiR"/>
</dbReference>
<accession>B0N1U0</accession>
<dbReference type="InterPro" id="IPR046348">
    <property type="entry name" value="SIS_dom_sf"/>
</dbReference>
<evidence type="ECO:0000313" key="3">
    <source>
        <dbReference type="Proteomes" id="UP000005798"/>
    </source>
</evidence>
<dbReference type="InterPro" id="IPR036388">
    <property type="entry name" value="WH-like_DNA-bd_sf"/>
</dbReference>
<dbReference type="Proteomes" id="UP000005798">
    <property type="component" value="Unassembled WGS sequence"/>
</dbReference>
<dbReference type="EMBL" id="ABFX02000003">
    <property type="protein sequence ID" value="EDS19717.1"/>
    <property type="molecule type" value="Genomic_DNA"/>
</dbReference>
<dbReference type="HOGENOM" id="CLU_055769_6_1_9"/>
<comment type="caution">
    <text evidence="2">The sequence shown here is derived from an EMBL/GenBank/DDBJ whole genome shotgun (WGS) entry which is preliminary data.</text>
</comment>
<keyword evidence="3" id="KW-1185">Reference proteome</keyword>
<dbReference type="Gene3D" id="3.40.50.10490">
    <property type="entry name" value="Glucose-6-phosphate isomerase like protein, domain 1"/>
    <property type="match status" value="1"/>
</dbReference>
<name>B0N1U0_9FIRM</name>
<dbReference type="Gene3D" id="1.10.10.10">
    <property type="entry name" value="Winged helix-like DNA-binding domain superfamily/Winged helix DNA-binding domain"/>
    <property type="match status" value="1"/>
</dbReference>
<dbReference type="GO" id="GO:1901135">
    <property type="term" value="P:carbohydrate derivative metabolic process"/>
    <property type="evidence" value="ECO:0007669"/>
    <property type="project" value="InterPro"/>
</dbReference>
<dbReference type="SUPFAM" id="SSF53697">
    <property type="entry name" value="SIS domain"/>
    <property type="match status" value="1"/>
</dbReference>
<reference evidence="2" key="2">
    <citation type="submission" date="2014-06" db="EMBL/GenBank/DDBJ databases">
        <title>Draft genome sequence of Clostridium ramosum(DSM 1402).</title>
        <authorList>
            <person name="Sudarsanam P."/>
            <person name="Ley R."/>
            <person name="Guruge J."/>
            <person name="Turnbaugh P.J."/>
            <person name="Mahowald M."/>
            <person name="Liep D."/>
            <person name="Gordon J."/>
        </authorList>
    </citation>
    <scope>NUCLEOTIDE SEQUENCE</scope>
    <source>
        <strain evidence="2">DSM 1402</strain>
    </source>
</reference>
<proteinExistence type="predicted"/>
<dbReference type="SUPFAM" id="SSF46689">
    <property type="entry name" value="Homeodomain-like"/>
    <property type="match status" value="1"/>
</dbReference>
<organism evidence="2 3">
    <name type="scientific">Thomasclavelia ramosa DSM 1402</name>
    <dbReference type="NCBI Taxonomy" id="445974"/>
    <lineage>
        <taxon>Bacteria</taxon>
        <taxon>Bacillati</taxon>
        <taxon>Bacillota</taxon>
        <taxon>Erysipelotrichia</taxon>
        <taxon>Erysipelotrichales</taxon>
        <taxon>Coprobacillaceae</taxon>
        <taxon>Thomasclavelia</taxon>
    </lineage>
</organism>
<dbReference type="AlphaFoldDB" id="B0N1U0"/>
<dbReference type="GO" id="GO:0003700">
    <property type="term" value="F:DNA-binding transcription factor activity"/>
    <property type="evidence" value="ECO:0007669"/>
    <property type="project" value="InterPro"/>
</dbReference>
<feature type="domain" description="HTH rpiR-type" evidence="1">
    <location>
        <begin position="10"/>
        <end position="86"/>
    </location>
</feature>
<reference evidence="2" key="1">
    <citation type="submission" date="2007-11" db="EMBL/GenBank/DDBJ databases">
        <authorList>
            <person name="Fulton L."/>
            <person name="Clifton S."/>
            <person name="Fulton B."/>
            <person name="Xu J."/>
            <person name="Minx P."/>
            <person name="Pepin K.H."/>
            <person name="Johnson M."/>
            <person name="Thiruvilangam P."/>
            <person name="Bhonagiri V."/>
            <person name="Nash W.E."/>
            <person name="Mardis E.R."/>
            <person name="Wilson R.K."/>
        </authorList>
    </citation>
    <scope>NUCLEOTIDE SEQUENCE [LARGE SCALE GENOMIC DNA]</scope>
    <source>
        <strain evidence="2">DSM 1402</strain>
    </source>
</reference>
<dbReference type="Pfam" id="PF01418">
    <property type="entry name" value="HTH_6"/>
    <property type="match status" value="1"/>
</dbReference>
<protein>
    <submittedName>
        <fullName evidence="2">Transcriptional regulator, RpiR family</fullName>
    </submittedName>
</protein>
<dbReference type="GO" id="GO:0097367">
    <property type="term" value="F:carbohydrate derivative binding"/>
    <property type="evidence" value="ECO:0007669"/>
    <property type="project" value="InterPro"/>
</dbReference>
<dbReference type="InterPro" id="IPR009057">
    <property type="entry name" value="Homeodomain-like_sf"/>
</dbReference>
<dbReference type="PANTHER" id="PTHR30514:SF10">
    <property type="entry name" value="MURR_RPIR FAMILY TRANSCRIPTIONAL REGULATOR"/>
    <property type="match status" value="1"/>
</dbReference>
<dbReference type="GO" id="GO:0003677">
    <property type="term" value="F:DNA binding"/>
    <property type="evidence" value="ECO:0007669"/>
    <property type="project" value="InterPro"/>
</dbReference>